<dbReference type="PIRSF" id="PIRSF015582">
    <property type="entry name" value="Cit_lyase_B"/>
    <property type="match status" value="1"/>
</dbReference>
<keyword evidence="8" id="KW-1185">Reference proteome</keyword>
<keyword evidence="3 5" id="KW-0460">Magnesium</keyword>
<evidence type="ECO:0000313" key="8">
    <source>
        <dbReference type="Proteomes" id="UP000322876"/>
    </source>
</evidence>
<feature type="binding site" evidence="4">
    <location>
        <position position="133"/>
    </location>
    <ligand>
        <name>substrate</name>
    </ligand>
</feature>
<evidence type="ECO:0000313" key="7">
    <source>
        <dbReference type="EMBL" id="KAA0257129.1"/>
    </source>
</evidence>
<evidence type="ECO:0000256" key="2">
    <source>
        <dbReference type="ARBA" id="ARBA00022723"/>
    </source>
</evidence>
<dbReference type="PANTHER" id="PTHR32308:SF0">
    <property type="entry name" value="HPCH_HPAI ALDOLASE_CITRATE LYASE DOMAIN-CONTAINING PROTEIN"/>
    <property type="match status" value="1"/>
</dbReference>
<dbReference type="GO" id="GO:0006107">
    <property type="term" value="P:oxaloacetate metabolic process"/>
    <property type="evidence" value="ECO:0007669"/>
    <property type="project" value="TreeGrafter"/>
</dbReference>
<dbReference type="InterPro" id="IPR040442">
    <property type="entry name" value="Pyrv_kinase-like_dom_sf"/>
</dbReference>
<dbReference type="PANTHER" id="PTHR32308">
    <property type="entry name" value="LYASE BETA SUBUNIT, PUTATIVE (AFU_ORTHOLOGUE AFUA_4G13030)-RELATED"/>
    <property type="match status" value="1"/>
</dbReference>
<dbReference type="SUPFAM" id="SSF51621">
    <property type="entry name" value="Phosphoenolpyruvate/pyruvate domain"/>
    <property type="match status" value="1"/>
</dbReference>
<dbReference type="InterPro" id="IPR011206">
    <property type="entry name" value="Citrate_lyase_beta/mcl1/mcl2"/>
</dbReference>
<feature type="binding site" evidence="5">
    <location>
        <position position="160"/>
    </location>
    <ligand>
        <name>Mg(2+)</name>
        <dbReference type="ChEBI" id="CHEBI:18420"/>
    </ligand>
</feature>
<evidence type="ECO:0000256" key="4">
    <source>
        <dbReference type="PIRSR" id="PIRSR015582-1"/>
    </source>
</evidence>
<organism evidence="7 8">
    <name type="scientific">Deferribacter autotrophicus</name>
    <dbReference type="NCBI Taxonomy" id="500465"/>
    <lineage>
        <taxon>Bacteria</taxon>
        <taxon>Pseudomonadati</taxon>
        <taxon>Deferribacterota</taxon>
        <taxon>Deferribacteres</taxon>
        <taxon>Deferribacterales</taxon>
        <taxon>Deferribacteraceae</taxon>
        <taxon>Deferribacter</taxon>
    </lineage>
</organism>
<accession>A0A5A8F1I8</accession>
<dbReference type="Gene3D" id="3.20.20.60">
    <property type="entry name" value="Phosphoenolpyruvate-binding domains"/>
    <property type="match status" value="1"/>
</dbReference>
<sequence length="307" mass="34469">MAKNFKLIRSLLYVPGNMPSMLQNIPIFDCDGVIIDLEDAVPINEKDAARILVKSFLKIFHDRKQLIFIRINPIDSKWWYEDLKAVLPEKPDGIRLPKADTPEIVERLDTVLTEFEEELGFEIGHFKIIPSIESALGVINSIKIARSSKRVIALAFGAEDYTASMEIERTKSGEELFHARTRVVWAAKAAGIQAIDTIFADVSDMDGLRKETELIKKLGFTGKSLVNPRQIDVVHDVFAPSKEEIEYALQVVEAIERAREMGTGVVSLNGKMVDAPVVRRAVRVLKTAYSLGLIDEDIDEEVIYGEE</sequence>
<feature type="binding site" evidence="5">
    <location>
        <position position="133"/>
    </location>
    <ligand>
        <name>Mg(2+)</name>
        <dbReference type="ChEBI" id="CHEBI:18420"/>
    </ligand>
</feature>
<comment type="cofactor">
    <cofactor evidence="1">
        <name>Mg(2+)</name>
        <dbReference type="ChEBI" id="CHEBI:18420"/>
    </cofactor>
</comment>
<dbReference type="InterPro" id="IPR005000">
    <property type="entry name" value="Aldolase/citrate-lyase_domain"/>
</dbReference>
<evidence type="ECO:0000256" key="5">
    <source>
        <dbReference type="PIRSR" id="PIRSR015582-2"/>
    </source>
</evidence>
<evidence type="ECO:0000256" key="3">
    <source>
        <dbReference type="ARBA" id="ARBA00022842"/>
    </source>
</evidence>
<keyword evidence="7" id="KW-0456">Lyase</keyword>
<dbReference type="RefSeq" id="WP_149267272.1">
    <property type="nucleotide sequence ID" value="NZ_VFJB01000009.1"/>
</dbReference>
<gene>
    <name evidence="7" type="ORF">FHQ18_11205</name>
</gene>
<dbReference type="InterPro" id="IPR015813">
    <property type="entry name" value="Pyrv/PenolPyrv_kinase-like_dom"/>
</dbReference>
<dbReference type="EMBL" id="VFJB01000009">
    <property type="protein sequence ID" value="KAA0257129.1"/>
    <property type="molecule type" value="Genomic_DNA"/>
</dbReference>
<dbReference type="Pfam" id="PF03328">
    <property type="entry name" value="HpcH_HpaI"/>
    <property type="match status" value="1"/>
</dbReference>
<dbReference type="AlphaFoldDB" id="A0A5A8F1I8"/>
<feature type="binding site" evidence="4">
    <location>
        <position position="70"/>
    </location>
    <ligand>
        <name>substrate</name>
    </ligand>
</feature>
<dbReference type="GO" id="GO:0000287">
    <property type="term" value="F:magnesium ion binding"/>
    <property type="evidence" value="ECO:0007669"/>
    <property type="project" value="TreeGrafter"/>
</dbReference>
<comment type="caution">
    <text evidence="7">The sequence shown here is derived from an EMBL/GenBank/DDBJ whole genome shotgun (WGS) entry which is preliminary data.</text>
</comment>
<dbReference type="Proteomes" id="UP000322876">
    <property type="component" value="Unassembled WGS sequence"/>
</dbReference>
<keyword evidence="2 5" id="KW-0479">Metal-binding</keyword>
<name>A0A5A8F1I8_9BACT</name>
<dbReference type="OrthoDB" id="9786940at2"/>
<feature type="domain" description="HpcH/HpaI aldolase/citrate lyase" evidence="6">
    <location>
        <begin position="9"/>
        <end position="228"/>
    </location>
</feature>
<proteinExistence type="predicted"/>
<protein>
    <submittedName>
        <fullName evidence="7">Citrate lyase subunit beta</fullName>
    </submittedName>
</protein>
<reference evidence="7 8" key="1">
    <citation type="submission" date="2019-06" db="EMBL/GenBank/DDBJ databases">
        <title>Genomic insights into carbon and energy metabolism of Deferribacter autotrophicus revealed new metabolic traits in the phylum Deferribacteres.</title>
        <authorList>
            <person name="Slobodkin A.I."/>
            <person name="Slobodkina G.B."/>
            <person name="Allioux M."/>
            <person name="Alain K."/>
            <person name="Jebbar M."/>
            <person name="Shadrin V."/>
            <person name="Kublanov I.V."/>
            <person name="Toshchakov S.V."/>
            <person name="Bonch-Osmolovskaya E.A."/>
        </authorList>
    </citation>
    <scope>NUCLEOTIDE SEQUENCE [LARGE SCALE GENOMIC DNA]</scope>
    <source>
        <strain evidence="7 8">SL50</strain>
    </source>
</reference>
<evidence type="ECO:0000259" key="6">
    <source>
        <dbReference type="Pfam" id="PF03328"/>
    </source>
</evidence>
<dbReference type="GO" id="GO:0016829">
    <property type="term" value="F:lyase activity"/>
    <property type="evidence" value="ECO:0007669"/>
    <property type="project" value="UniProtKB-KW"/>
</dbReference>
<evidence type="ECO:0000256" key="1">
    <source>
        <dbReference type="ARBA" id="ARBA00001946"/>
    </source>
</evidence>